<evidence type="ECO:0000256" key="10">
    <source>
        <dbReference type="ARBA" id="ARBA00023136"/>
    </source>
</evidence>
<evidence type="ECO:0000259" key="13">
    <source>
        <dbReference type="PROSITE" id="PS50885"/>
    </source>
</evidence>
<dbReference type="Gene3D" id="6.10.340.10">
    <property type="match status" value="1"/>
</dbReference>
<evidence type="ECO:0000256" key="5">
    <source>
        <dbReference type="ARBA" id="ARBA00022679"/>
    </source>
</evidence>
<keyword evidence="5" id="KW-0808">Transferase</keyword>
<dbReference type="InterPro" id="IPR005467">
    <property type="entry name" value="His_kinase_dom"/>
</dbReference>
<dbReference type="Pfam" id="PF00512">
    <property type="entry name" value="HisKA"/>
    <property type="match status" value="1"/>
</dbReference>
<dbReference type="SUPFAM" id="SSF47384">
    <property type="entry name" value="Homodimeric domain of signal transducing histidine kinase"/>
    <property type="match status" value="1"/>
</dbReference>
<dbReference type="PANTHER" id="PTHR45436">
    <property type="entry name" value="SENSOR HISTIDINE KINASE YKOH"/>
    <property type="match status" value="1"/>
</dbReference>
<evidence type="ECO:0000256" key="8">
    <source>
        <dbReference type="ARBA" id="ARBA00022989"/>
    </source>
</evidence>
<dbReference type="PROSITE" id="PS50109">
    <property type="entry name" value="HIS_KIN"/>
    <property type="match status" value="1"/>
</dbReference>
<dbReference type="Gene3D" id="3.30.565.10">
    <property type="entry name" value="Histidine kinase-like ATPase, C-terminal domain"/>
    <property type="match status" value="1"/>
</dbReference>
<feature type="domain" description="Histidine kinase" evidence="12">
    <location>
        <begin position="191"/>
        <end position="404"/>
    </location>
</feature>
<dbReference type="Proteomes" id="UP001500218">
    <property type="component" value="Unassembled WGS sequence"/>
</dbReference>
<dbReference type="SMART" id="SM00304">
    <property type="entry name" value="HAMP"/>
    <property type="match status" value="1"/>
</dbReference>
<evidence type="ECO:0000313" key="14">
    <source>
        <dbReference type="EMBL" id="GAA1830562.1"/>
    </source>
</evidence>
<evidence type="ECO:0000259" key="12">
    <source>
        <dbReference type="PROSITE" id="PS50109"/>
    </source>
</evidence>
<dbReference type="InterPro" id="IPR050428">
    <property type="entry name" value="TCS_sensor_his_kinase"/>
</dbReference>
<dbReference type="InterPro" id="IPR003660">
    <property type="entry name" value="HAMP_dom"/>
</dbReference>
<feature type="domain" description="HAMP" evidence="13">
    <location>
        <begin position="125"/>
        <end position="183"/>
    </location>
</feature>
<dbReference type="InterPro" id="IPR036890">
    <property type="entry name" value="HATPase_C_sf"/>
</dbReference>
<name>A0ABP4YTM9_9ACTN</name>
<organism evidence="14 15">
    <name type="scientific">Luedemannella flava</name>
    <dbReference type="NCBI Taxonomy" id="349316"/>
    <lineage>
        <taxon>Bacteria</taxon>
        <taxon>Bacillati</taxon>
        <taxon>Actinomycetota</taxon>
        <taxon>Actinomycetes</taxon>
        <taxon>Micromonosporales</taxon>
        <taxon>Micromonosporaceae</taxon>
        <taxon>Luedemannella</taxon>
    </lineage>
</organism>
<evidence type="ECO:0000256" key="2">
    <source>
        <dbReference type="ARBA" id="ARBA00004236"/>
    </source>
</evidence>
<keyword evidence="10 11" id="KW-0472">Membrane</keyword>
<dbReference type="Pfam" id="PF00672">
    <property type="entry name" value="HAMP"/>
    <property type="match status" value="1"/>
</dbReference>
<keyword evidence="8 11" id="KW-1133">Transmembrane helix</keyword>
<dbReference type="InterPro" id="IPR004358">
    <property type="entry name" value="Sig_transdc_His_kin-like_C"/>
</dbReference>
<reference evidence="15" key="1">
    <citation type="journal article" date="2019" name="Int. J. Syst. Evol. Microbiol.">
        <title>The Global Catalogue of Microorganisms (GCM) 10K type strain sequencing project: providing services to taxonomists for standard genome sequencing and annotation.</title>
        <authorList>
            <consortium name="The Broad Institute Genomics Platform"/>
            <consortium name="The Broad Institute Genome Sequencing Center for Infectious Disease"/>
            <person name="Wu L."/>
            <person name="Ma J."/>
        </authorList>
    </citation>
    <scope>NUCLEOTIDE SEQUENCE [LARGE SCALE GENOMIC DNA]</scope>
    <source>
        <strain evidence="15">JCM 13250</strain>
    </source>
</reference>
<comment type="subcellular location">
    <subcellularLocation>
        <location evidence="2">Cell membrane</location>
    </subcellularLocation>
</comment>
<dbReference type="PANTHER" id="PTHR45436:SF5">
    <property type="entry name" value="SENSOR HISTIDINE KINASE TRCS"/>
    <property type="match status" value="1"/>
</dbReference>
<dbReference type="SMART" id="SM00388">
    <property type="entry name" value="HisKA"/>
    <property type="match status" value="1"/>
</dbReference>
<dbReference type="InterPro" id="IPR003661">
    <property type="entry name" value="HisK_dim/P_dom"/>
</dbReference>
<feature type="transmembrane region" description="Helical" evidence="11">
    <location>
        <begin position="12"/>
        <end position="32"/>
    </location>
</feature>
<dbReference type="InterPro" id="IPR036097">
    <property type="entry name" value="HisK_dim/P_sf"/>
</dbReference>
<dbReference type="PRINTS" id="PR00344">
    <property type="entry name" value="BCTRLSENSOR"/>
</dbReference>
<dbReference type="Pfam" id="PF02518">
    <property type="entry name" value="HATPase_c"/>
    <property type="match status" value="1"/>
</dbReference>
<comment type="catalytic activity">
    <reaction evidence="1">
        <text>ATP + protein L-histidine = ADP + protein N-phospho-L-histidine.</text>
        <dbReference type="EC" id="2.7.13.3"/>
    </reaction>
</comment>
<keyword evidence="15" id="KW-1185">Reference proteome</keyword>
<comment type="caution">
    <text evidence="14">The sequence shown here is derived from an EMBL/GenBank/DDBJ whole genome shotgun (WGS) entry which is preliminary data.</text>
</comment>
<evidence type="ECO:0000313" key="15">
    <source>
        <dbReference type="Proteomes" id="UP001500218"/>
    </source>
</evidence>
<evidence type="ECO:0000256" key="6">
    <source>
        <dbReference type="ARBA" id="ARBA00022692"/>
    </source>
</evidence>
<keyword evidence="6 11" id="KW-0812">Transmembrane</keyword>
<accession>A0ABP4YTM9</accession>
<dbReference type="PROSITE" id="PS50885">
    <property type="entry name" value="HAMP"/>
    <property type="match status" value="1"/>
</dbReference>
<evidence type="ECO:0000256" key="11">
    <source>
        <dbReference type="SAM" id="Phobius"/>
    </source>
</evidence>
<proteinExistence type="predicted"/>
<keyword evidence="4" id="KW-0597">Phosphoprotein</keyword>
<sequence length="404" mass="43082">MRLSLRTRLTLIFAGLFLASGLVLLGLTYVLVDARVPGKVAVFGHASTLDTLIQGNAAGGLAIDEQPFLKTIDGRTISAEEAPAFIEQQQARVRDDTMGMLLPAGVIALLVVGVAAAGIGWLVAGRVLAPLHAVTETARRIATSRDPQLGLRERIALDGPPDEVKELADTFDTMVERLDRSFEGQRRFVANASHELRTPLTLNRALVEVAMHRRTASADVKQLGETLLEINTRHERLINGLLLLARSDTPVLDRTEVDLADVVSHVCATAATEAREAGVELTRSPGEAVTHGDPVLIERLAQNLVENAIRHNLPAGGFARVTSRHGGDGRVVLEVVNSGPVIPPYDIPGLFEPFRRLGAERLVTAKGVGLGLSIVRSVARAHDGDVVATPRDGGGLIVTVTLPA</sequence>
<evidence type="ECO:0000256" key="9">
    <source>
        <dbReference type="ARBA" id="ARBA00023012"/>
    </source>
</evidence>
<dbReference type="CDD" id="cd06225">
    <property type="entry name" value="HAMP"/>
    <property type="match status" value="1"/>
</dbReference>
<evidence type="ECO:0000256" key="1">
    <source>
        <dbReference type="ARBA" id="ARBA00000085"/>
    </source>
</evidence>
<dbReference type="RefSeq" id="WP_344138912.1">
    <property type="nucleotide sequence ID" value="NZ_BAAALT010000263.1"/>
</dbReference>
<dbReference type="GO" id="GO:0016301">
    <property type="term" value="F:kinase activity"/>
    <property type="evidence" value="ECO:0007669"/>
    <property type="project" value="UniProtKB-KW"/>
</dbReference>
<gene>
    <name evidence="14" type="ORF">GCM10009682_56630</name>
</gene>
<dbReference type="InterPro" id="IPR003594">
    <property type="entry name" value="HATPase_dom"/>
</dbReference>
<keyword evidence="9" id="KW-0902">Two-component regulatory system</keyword>
<dbReference type="Gene3D" id="1.10.287.130">
    <property type="match status" value="1"/>
</dbReference>
<dbReference type="EC" id="2.7.13.3" evidence="3"/>
<protein>
    <recommendedName>
        <fullName evidence="3">histidine kinase</fullName>
        <ecNumber evidence="3">2.7.13.3</ecNumber>
    </recommendedName>
</protein>
<dbReference type="CDD" id="cd00082">
    <property type="entry name" value="HisKA"/>
    <property type="match status" value="1"/>
</dbReference>
<dbReference type="SMART" id="SM00387">
    <property type="entry name" value="HATPase_c"/>
    <property type="match status" value="1"/>
</dbReference>
<keyword evidence="7 14" id="KW-0418">Kinase</keyword>
<feature type="transmembrane region" description="Helical" evidence="11">
    <location>
        <begin position="100"/>
        <end position="124"/>
    </location>
</feature>
<evidence type="ECO:0000256" key="4">
    <source>
        <dbReference type="ARBA" id="ARBA00022553"/>
    </source>
</evidence>
<dbReference type="SUPFAM" id="SSF55874">
    <property type="entry name" value="ATPase domain of HSP90 chaperone/DNA topoisomerase II/histidine kinase"/>
    <property type="match status" value="1"/>
</dbReference>
<evidence type="ECO:0000256" key="7">
    <source>
        <dbReference type="ARBA" id="ARBA00022777"/>
    </source>
</evidence>
<evidence type="ECO:0000256" key="3">
    <source>
        <dbReference type="ARBA" id="ARBA00012438"/>
    </source>
</evidence>
<dbReference type="EMBL" id="BAAALT010000263">
    <property type="protein sequence ID" value="GAA1830562.1"/>
    <property type="molecule type" value="Genomic_DNA"/>
</dbReference>